<proteinExistence type="predicted"/>
<feature type="domain" description="OmpR/PhoB-type" evidence="11">
    <location>
        <begin position="132"/>
        <end position="231"/>
    </location>
</feature>
<feature type="modified residue" description="4-aspartylphosphate" evidence="8">
    <location>
        <position position="56"/>
    </location>
</feature>
<evidence type="ECO:0000256" key="6">
    <source>
        <dbReference type="ARBA" id="ARBA00023125"/>
    </source>
</evidence>
<dbReference type="SMART" id="SM00448">
    <property type="entry name" value="REC"/>
    <property type="match status" value="1"/>
</dbReference>
<comment type="caution">
    <text evidence="12">The sequence shown here is derived from an EMBL/GenBank/DDBJ whole genome shotgun (WGS) entry which is preliminary data.</text>
</comment>
<dbReference type="Gene3D" id="1.10.10.10">
    <property type="entry name" value="Winged helix-like DNA-binding domain superfamily/Winged helix DNA-binding domain"/>
    <property type="match status" value="1"/>
</dbReference>
<dbReference type="InterPro" id="IPR036388">
    <property type="entry name" value="WH-like_DNA-bd_sf"/>
</dbReference>
<evidence type="ECO:0000256" key="5">
    <source>
        <dbReference type="ARBA" id="ARBA00023015"/>
    </source>
</evidence>
<dbReference type="RefSeq" id="WP_189048335.1">
    <property type="nucleotide sequence ID" value="NZ_BMJQ01000009.1"/>
</dbReference>
<evidence type="ECO:0000256" key="1">
    <source>
        <dbReference type="ARBA" id="ARBA00004496"/>
    </source>
</evidence>
<dbReference type="Pfam" id="PF00072">
    <property type="entry name" value="Response_reg"/>
    <property type="match status" value="1"/>
</dbReference>
<organism evidence="12 13">
    <name type="scientific">Aliidongia dinghuensis</name>
    <dbReference type="NCBI Taxonomy" id="1867774"/>
    <lineage>
        <taxon>Bacteria</taxon>
        <taxon>Pseudomonadati</taxon>
        <taxon>Pseudomonadota</taxon>
        <taxon>Alphaproteobacteria</taxon>
        <taxon>Rhodospirillales</taxon>
        <taxon>Dongiaceae</taxon>
        <taxon>Aliidongia</taxon>
    </lineage>
</organism>
<dbReference type="InterPro" id="IPR039420">
    <property type="entry name" value="WalR-like"/>
</dbReference>
<dbReference type="PANTHER" id="PTHR48111:SF50">
    <property type="entry name" value="KDP OPERON TRANSCRIPTIONAL REGULATORY PROTEIN KDPE"/>
    <property type="match status" value="1"/>
</dbReference>
<dbReference type="CDD" id="cd00383">
    <property type="entry name" value="trans_reg_C"/>
    <property type="match status" value="1"/>
</dbReference>
<dbReference type="InterPro" id="IPR011006">
    <property type="entry name" value="CheY-like_superfamily"/>
</dbReference>
<dbReference type="EMBL" id="BMJQ01000009">
    <property type="protein sequence ID" value="GGF27144.1"/>
    <property type="molecule type" value="Genomic_DNA"/>
</dbReference>
<comment type="subcellular location">
    <subcellularLocation>
        <location evidence="1">Cytoplasm</location>
    </subcellularLocation>
</comment>
<feature type="domain" description="Response regulatory" evidence="10">
    <location>
        <begin position="7"/>
        <end position="122"/>
    </location>
</feature>
<dbReference type="CDD" id="cd17620">
    <property type="entry name" value="REC_OmpR_KdpE-like"/>
    <property type="match status" value="1"/>
</dbReference>
<sequence length="248" mass="27849">MKSSNARVLIVDDEPQIRRFLRTSLTAQNYEVIEAVDGAEALKFAQREKPDLMILDLGLPDIDGIEVIRRLRDTDASALPIVVLSSRSDEKVKVEALDLGADDYITKPFGMEELTARVRAALRHRLHVQGVAAAIVTGDLRIDLVQRLVSRAGEPIKLSPKEFDILRMLATHAGKVLTHRFLLQEVWGTANAEDVQYLRAFIRLLRQKIEPQPDRPIYVVTETGVGYRLKMLDEIPIPQTPPGNVETD</sequence>
<dbReference type="FunFam" id="3.40.50.2300:FF:000021">
    <property type="entry name" value="Two-component system response regulator KdpE"/>
    <property type="match status" value="1"/>
</dbReference>
<reference evidence="12" key="2">
    <citation type="submission" date="2020-09" db="EMBL/GenBank/DDBJ databases">
        <authorList>
            <person name="Sun Q."/>
            <person name="Zhou Y."/>
        </authorList>
    </citation>
    <scope>NUCLEOTIDE SEQUENCE</scope>
    <source>
        <strain evidence="12">CGMCC 1.15725</strain>
    </source>
</reference>
<keyword evidence="3 8" id="KW-0597">Phosphoprotein</keyword>
<keyword evidence="7" id="KW-0804">Transcription</keyword>
<feature type="DNA-binding region" description="OmpR/PhoB-type" evidence="9">
    <location>
        <begin position="132"/>
        <end position="231"/>
    </location>
</feature>
<dbReference type="SUPFAM" id="SSF52172">
    <property type="entry name" value="CheY-like"/>
    <property type="match status" value="1"/>
</dbReference>
<dbReference type="Gene3D" id="3.40.50.2300">
    <property type="match status" value="1"/>
</dbReference>
<keyword evidence="2" id="KW-0963">Cytoplasm</keyword>
<dbReference type="GO" id="GO:0032993">
    <property type="term" value="C:protein-DNA complex"/>
    <property type="evidence" value="ECO:0007669"/>
    <property type="project" value="TreeGrafter"/>
</dbReference>
<reference evidence="12" key="1">
    <citation type="journal article" date="2014" name="Int. J. Syst. Evol. Microbiol.">
        <title>Complete genome sequence of Corynebacterium casei LMG S-19264T (=DSM 44701T), isolated from a smear-ripened cheese.</title>
        <authorList>
            <consortium name="US DOE Joint Genome Institute (JGI-PGF)"/>
            <person name="Walter F."/>
            <person name="Albersmeier A."/>
            <person name="Kalinowski J."/>
            <person name="Ruckert C."/>
        </authorList>
    </citation>
    <scope>NUCLEOTIDE SEQUENCE</scope>
    <source>
        <strain evidence="12">CGMCC 1.15725</strain>
    </source>
</reference>
<evidence type="ECO:0000256" key="3">
    <source>
        <dbReference type="ARBA" id="ARBA00022553"/>
    </source>
</evidence>
<protein>
    <submittedName>
        <fullName evidence="12">DNA-binding response regulator</fullName>
    </submittedName>
</protein>
<dbReference type="GO" id="GO:0000987">
    <property type="term" value="F:cis-regulatory region sequence-specific DNA binding"/>
    <property type="evidence" value="ECO:0007669"/>
    <property type="project" value="UniProtKB-ARBA"/>
</dbReference>
<keyword evidence="6 9" id="KW-0238">DNA-binding</keyword>
<evidence type="ECO:0000256" key="2">
    <source>
        <dbReference type="ARBA" id="ARBA00022490"/>
    </source>
</evidence>
<evidence type="ECO:0000313" key="13">
    <source>
        <dbReference type="Proteomes" id="UP000646365"/>
    </source>
</evidence>
<dbReference type="PANTHER" id="PTHR48111">
    <property type="entry name" value="REGULATOR OF RPOS"/>
    <property type="match status" value="1"/>
</dbReference>
<dbReference type="GO" id="GO:0000156">
    <property type="term" value="F:phosphorelay response regulator activity"/>
    <property type="evidence" value="ECO:0007669"/>
    <property type="project" value="TreeGrafter"/>
</dbReference>
<evidence type="ECO:0000259" key="11">
    <source>
        <dbReference type="PROSITE" id="PS51755"/>
    </source>
</evidence>
<name>A0A8J2YWT5_9PROT</name>
<evidence type="ECO:0000256" key="7">
    <source>
        <dbReference type="ARBA" id="ARBA00023163"/>
    </source>
</evidence>
<evidence type="ECO:0000313" key="12">
    <source>
        <dbReference type="EMBL" id="GGF27144.1"/>
    </source>
</evidence>
<evidence type="ECO:0000256" key="8">
    <source>
        <dbReference type="PROSITE-ProRule" id="PRU00169"/>
    </source>
</evidence>
<dbReference type="SMART" id="SM00862">
    <property type="entry name" value="Trans_reg_C"/>
    <property type="match status" value="1"/>
</dbReference>
<dbReference type="GO" id="GO:0045893">
    <property type="term" value="P:positive regulation of DNA-templated transcription"/>
    <property type="evidence" value="ECO:0007669"/>
    <property type="project" value="UniProtKB-ARBA"/>
</dbReference>
<keyword evidence="4" id="KW-0902">Two-component regulatory system</keyword>
<gene>
    <name evidence="12" type="ORF">GCM10011611_36510</name>
</gene>
<dbReference type="Proteomes" id="UP000646365">
    <property type="component" value="Unassembled WGS sequence"/>
</dbReference>
<dbReference type="Pfam" id="PF00486">
    <property type="entry name" value="Trans_reg_C"/>
    <property type="match status" value="1"/>
</dbReference>
<dbReference type="PROSITE" id="PS50110">
    <property type="entry name" value="RESPONSE_REGULATORY"/>
    <property type="match status" value="1"/>
</dbReference>
<dbReference type="PROSITE" id="PS51755">
    <property type="entry name" value="OMPR_PHOB"/>
    <property type="match status" value="1"/>
</dbReference>
<evidence type="ECO:0000256" key="4">
    <source>
        <dbReference type="ARBA" id="ARBA00023012"/>
    </source>
</evidence>
<keyword evidence="5" id="KW-0805">Transcription regulation</keyword>
<keyword evidence="13" id="KW-1185">Reference proteome</keyword>
<dbReference type="GO" id="GO:0005829">
    <property type="term" value="C:cytosol"/>
    <property type="evidence" value="ECO:0007669"/>
    <property type="project" value="TreeGrafter"/>
</dbReference>
<evidence type="ECO:0000256" key="9">
    <source>
        <dbReference type="PROSITE-ProRule" id="PRU01091"/>
    </source>
</evidence>
<dbReference type="InterPro" id="IPR001789">
    <property type="entry name" value="Sig_transdc_resp-reg_receiver"/>
</dbReference>
<dbReference type="GO" id="GO:0042802">
    <property type="term" value="F:identical protein binding"/>
    <property type="evidence" value="ECO:0007669"/>
    <property type="project" value="UniProtKB-ARBA"/>
</dbReference>
<evidence type="ECO:0000259" key="10">
    <source>
        <dbReference type="PROSITE" id="PS50110"/>
    </source>
</evidence>
<dbReference type="AlphaFoldDB" id="A0A8J2YWT5"/>
<dbReference type="InterPro" id="IPR001867">
    <property type="entry name" value="OmpR/PhoB-type_DNA-bd"/>
</dbReference>
<accession>A0A8J2YWT5</accession>